<reference evidence="4 5" key="1">
    <citation type="submission" date="2016-03" db="EMBL/GenBank/DDBJ databases">
        <authorList>
            <person name="Ploux O."/>
        </authorList>
    </citation>
    <scope>NUCLEOTIDE SEQUENCE [LARGE SCALE GENOMIC DNA]</scope>
    <source>
        <strain evidence="4 5">UAMH 11012</strain>
    </source>
</reference>
<keyword evidence="5" id="KW-1185">Reference proteome</keyword>
<feature type="region of interest" description="Disordered" evidence="2">
    <location>
        <begin position="285"/>
        <end position="307"/>
    </location>
</feature>
<protein>
    <recommendedName>
        <fullName evidence="3">C2H2-type domain-containing protein</fullName>
    </recommendedName>
</protein>
<dbReference type="EMBL" id="FJOG01000003">
    <property type="protein sequence ID" value="CZR52847.1"/>
    <property type="molecule type" value="Genomic_DNA"/>
</dbReference>
<evidence type="ECO:0000256" key="2">
    <source>
        <dbReference type="SAM" id="MobiDB-lite"/>
    </source>
</evidence>
<evidence type="ECO:0000313" key="4">
    <source>
        <dbReference type="EMBL" id="CZR52847.1"/>
    </source>
</evidence>
<feature type="region of interest" description="Disordered" evidence="2">
    <location>
        <begin position="176"/>
        <end position="206"/>
    </location>
</feature>
<sequence length="375" mass="41109">MTATVTGVPTSPQAFPVSQPLPQYLDDLVNGLSLQDATNDHPIIPLTRGRQLSTFRVGNPRLNFLKPRFAGVHANPFAAETTTAARQPKNEKASGKKRTHGRKRNSSTRATGSAGLKINLSPSIPKTNPFLKTLLRPSPILHRSKIHLLPRDMAGCKEGQMAVTCTCNKRFKSESDMAKHLRESSKHALESPTPPPPPPHSPTLPLDIQKACSLPLLPPLLPALPPPSISPPAPATNAQLAKALKDFEKLLERLSLPVQEPSERCGIFPSSFQDTARDLLPSNEPFASTSGPEAAEEAIPVGDNAQATEESKKYWDVRKKANISTRELNKVVEEEREFEVVTEWEKETDMAIVEEDWALCERDCKCCEDCCAGNL</sequence>
<feature type="domain" description="C2H2-type" evidence="3">
    <location>
        <begin position="154"/>
        <end position="192"/>
    </location>
</feature>
<dbReference type="InterPro" id="IPR013087">
    <property type="entry name" value="Znf_C2H2_type"/>
</dbReference>
<feature type="region of interest" description="Disordered" evidence="2">
    <location>
        <begin position="79"/>
        <end position="121"/>
    </location>
</feature>
<feature type="compositionally biased region" description="Basic and acidic residues" evidence="2">
    <location>
        <begin position="176"/>
        <end position="189"/>
    </location>
</feature>
<gene>
    <name evidence="4" type="ORF">PAC_02724</name>
</gene>
<name>A0A1L7WJ93_9HELO</name>
<evidence type="ECO:0000256" key="1">
    <source>
        <dbReference type="PROSITE-ProRule" id="PRU00042"/>
    </source>
</evidence>
<dbReference type="AlphaFoldDB" id="A0A1L7WJ93"/>
<dbReference type="GO" id="GO:0008270">
    <property type="term" value="F:zinc ion binding"/>
    <property type="evidence" value="ECO:0007669"/>
    <property type="project" value="UniProtKB-KW"/>
</dbReference>
<keyword evidence="1" id="KW-0863">Zinc-finger</keyword>
<evidence type="ECO:0000313" key="5">
    <source>
        <dbReference type="Proteomes" id="UP000184330"/>
    </source>
</evidence>
<proteinExistence type="predicted"/>
<keyword evidence="1" id="KW-0862">Zinc</keyword>
<organism evidence="4 5">
    <name type="scientific">Phialocephala subalpina</name>
    <dbReference type="NCBI Taxonomy" id="576137"/>
    <lineage>
        <taxon>Eukaryota</taxon>
        <taxon>Fungi</taxon>
        <taxon>Dikarya</taxon>
        <taxon>Ascomycota</taxon>
        <taxon>Pezizomycotina</taxon>
        <taxon>Leotiomycetes</taxon>
        <taxon>Helotiales</taxon>
        <taxon>Mollisiaceae</taxon>
        <taxon>Phialocephala</taxon>
        <taxon>Phialocephala fortinii species complex</taxon>
    </lineage>
</organism>
<dbReference type="PROSITE" id="PS50157">
    <property type="entry name" value="ZINC_FINGER_C2H2_2"/>
    <property type="match status" value="1"/>
</dbReference>
<keyword evidence="1" id="KW-0479">Metal-binding</keyword>
<dbReference type="OrthoDB" id="10578587at2759"/>
<evidence type="ECO:0000259" key="3">
    <source>
        <dbReference type="PROSITE" id="PS50157"/>
    </source>
</evidence>
<dbReference type="Proteomes" id="UP000184330">
    <property type="component" value="Unassembled WGS sequence"/>
</dbReference>
<feature type="compositionally biased region" description="Basic residues" evidence="2">
    <location>
        <begin position="95"/>
        <end position="106"/>
    </location>
</feature>
<feature type="compositionally biased region" description="Pro residues" evidence="2">
    <location>
        <begin position="192"/>
        <end position="202"/>
    </location>
</feature>
<accession>A0A1L7WJ93</accession>